<gene>
    <name evidence="2" type="ORF">DIABBA_LOCUS3841</name>
</gene>
<dbReference type="Proteomes" id="UP001153709">
    <property type="component" value="Chromosome 2"/>
</dbReference>
<feature type="compositionally biased region" description="Basic and acidic residues" evidence="1">
    <location>
        <begin position="81"/>
        <end position="98"/>
    </location>
</feature>
<dbReference type="OrthoDB" id="7482671at2759"/>
<evidence type="ECO:0000256" key="1">
    <source>
        <dbReference type="SAM" id="MobiDB-lite"/>
    </source>
</evidence>
<sequence length="107" mass="12416">MSNGLPFHDLPYQNDKPTKFVFDSPQQILPIPKTTKKQRQTRNRGKIAILTESPYKNELMESTQIKEARNSNAESKKRKVFKNDEGEKENKTEKVDTKKKPKGLKPM</sequence>
<accession>A0A9N9SV95</accession>
<feature type="compositionally biased region" description="Basic residues" evidence="1">
    <location>
        <begin position="34"/>
        <end position="45"/>
    </location>
</feature>
<reference evidence="2" key="1">
    <citation type="submission" date="2022-01" db="EMBL/GenBank/DDBJ databases">
        <authorList>
            <person name="King R."/>
        </authorList>
    </citation>
    <scope>NUCLEOTIDE SEQUENCE</scope>
</reference>
<feature type="region of interest" description="Disordered" evidence="1">
    <location>
        <begin position="32"/>
        <end position="51"/>
    </location>
</feature>
<dbReference type="EMBL" id="OU898277">
    <property type="protein sequence ID" value="CAG9830111.1"/>
    <property type="molecule type" value="Genomic_DNA"/>
</dbReference>
<proteinExistence type="predicted"/>
<feature type="region of interest" description="Disordered" evidence="1">
    <location>
        <begin position="60"/>
        <end position="107"/>
    </location>
</feature>
<dbReference type="AlphaFoldDB" id="A0A9N9SV95"/>
<evidence type="ECO:0000313" key="3">
    <source>
        <dbReference type="Proteomes" id="UP001153709"/>
    </source>
</evidence>
<keyword evidence="3" id="KW-1185">Reference proteome</keyword>
<evidence type="ECO:0000313" key="2">
    <source>
        <dbReference type="EMBL" id="CAG9830111.1"/>
    </source>
</evidence>
<organism evidence="2 3">
    <name type="scientific">Diabrotica balteata</name>
    <name type="common">Banded cucumber beetle</name>
    <dbReference type="NCBI Taxonomy" id="107213"/>
    <lineage>
        <taxon>Eukaryota</taxon>
        <taxon>Metazoa</taxon>
        <taxon>Ecdysozoa</taxon>
        <taxon>Arthropoda</taxon>
        <taxon>Hexapoda</taxon>
        <taxon>Insecta</taxon>
        <taxon>Pterygota</taxon>
        <taxon>Neoptera</taxon>
        <taxon>Endopterygota</taxon>
        <taxon>Coleoptera</taxon>
        <taxon>Polyphaga</taxon>
        <taxon>Cucujiformia</taxon>
        <taxon>Chrysomeloidea</taxon>
        <taxon>Chrysomelidae</taxon>
        <taxon>Galerucinae</taxon>
        <taxon>Diabroticina</taxon>
        <taxon>Diabroticites</taxon>
        <taxon>Diabrotica</taxon>
    </lineage>
</organism>
<protein>
    <submittedName>
        <fullName evidence="2">Uncharacterized protein</fullName>
    </submittedName>
</protein>
<name>A0A9N9SV95_DIABA</name>